<dbReference type="STRING" id="2017.SAMN05444320_105331"/>
<feature type="domain" description="AMP-dependent synthetase/ligase" evidence="1">
    <location>
        <begin position="9"/>
        <end position="360"/>
    </location>
</feature>
<dbReference type="PANTHER" id="PTHR45527">
    <property type="entry name" value="NONRIBOSOMAL PEPTIDE SYNTHETASE"/>
    <property type="match status" value="1"/>
</dbReference>
<dbReference type="InterPro" id="IPR025110">
    <property type="entry name" value="AMP-bd_C"/>
</dbReference>
<dbReference type="EMBL" id="FQVN01000005">
    <property type="protein sequence ID" value="SHF88139.1"/>
    <property type="molecule type" value="Genomic_DNA"/>
</dbReference>
<dbReference type="InterPro" id="IPR042099">
    <property type="entry name" value="ANL_N_sf"/>
</dbReference>
<evidence type="ECO:0000313" key="4">
    <source>
        <dbReference type="Proteomes" id="UP000184501"/>
    </source>
</evidence>
<dbReference type="PANTHER" id="PTHR45527:SF1">
    <property type="entry name" value="FATTY ACID SYNTHASE"/>
    <property type="match status" value="1"/>
</dbReference>
<dbReference type="OrthoDB" id="3243414at2"/>
<dbReference type="Gene3D" id="3.40.50.12780">
    <property type="entry name" value="N-terminal domain of ligase-like"/>
    <property type="match status" value="1"/>
</dbReference>
<dbReference type="RefSeq" id="WP_073484449.1">
    <property type="nucleotide sequence ID" value="NZ_FQVN01000005.1"/>
</dbReference>
<feature type="domain" description="AMP-binding enzyme C-terminal" evidence="2">
    <location>
        <begin position="404"/>
        <end position="479"/>
    </location>
</feature>
<dbReference type="Pfam" id="PF13193">
    <property type="entry name" value="AMP-binding_C"/>
    <property type="match status" value="1"/>
</dbReference>
<dbReference type="Gene3D" id="3.30.300.30">
    <property type="match status" value="1"/>
</dbReference>
<protein>
    <submittedName>
        <fullName evidence="3">L-prolyl-[peptidyl carrier protein] synthetase</fullName>
    </submittedName>
</protein>
<organism evidence="3 4">
    <name type="scientific">Streptoalloteichus hindustanus</name>
    <dbReference type="NCBI Taxonomy" id="2017"/>
    <lineage>
        <taxon>Bacteria</taxon>
        <taxon>Bacillati</taxon>
        <taxon>Actinomycetota</taxon>
        <taxon>Actinomycetes</taxon>
        <taxon>Pseudonocardiales</taxon>
        <taxon>Pseudonocardiaceae</taxon>
        <taxon>Streptoalloteichus</taxon>
    </lineage>
</organism>
<dbReference type="SUPFAM" id="SSF56801">
    <property type="entry name" value="Acetyl-CoA synthetase-like"/>
    <property type="match status" value="1"/>
</dbReference>
<gene>
    <name evidence="3" type="ORF">SAMN05444320_105331</name>
</gene>
<dbReference type="PRINTS" id="PR00154">
    <property type="entry name" value="AMPBINDING"/>
</dbReference>
<dbReference type="PROSITE" id="PS00455">
    <property type="entry name" value="AMP_BINDING"/>
    <property type="match status" value="1"/>
</dbReference>
<dbReference type="GO" id="GO:0005737">
    <property type="term" value="C:cytoplasm"/>
    <property type="evidence" value="ECO:0007669"/>
    <property type="project" value="TreeGrafter"/>
</dbReference>
<evidence type="ECO:0000259" key="1">
    <source>
        <dbReference type="Pfam" id="PF00501"/>
    </source>
</evidence>
<dbReference type="Proteomes" id="UP000184501">
    <property type="component" value="Unassembled WGS sequence"/>
</dbReference>
<accession>A0A1M5F9I1</accession>
<dbReference type="InterPro" id="IPR020459">
    <property type="entry name" value="AMP-binding"/>
</dbReference>
<dbReference type="InterPro" id="IPR045851">
    <property type="entry name" value="AMP-bd_C_sf"/>
</dbReference>
<dbReference type="GO" id="GO:0031177">
    <property type="term" value="F:phosphopantetheine binding"/>
    <property type="evidence" value="ECO:0007669"/>
    <property type="project" value="TreeGrafter"/>
</dbReference>
<dbReference type="GO" id="GO:0043041">
    <property type="term" value="P:amino acid activation for nonribosomal peptide biosynthetic process"/>
    <property type="evidence" value="ECO:0007669"/>
    <property type="project" value="TreeGrafter"/>
</dbReference>
<dbReference type="Pfam" id="PF00501">
    <property type="entry name" value="AMP-binding"/>
    <property type="match status" value="1"/>
</dbReference>
<reference evidence="3 4" key="1">
    <citation type="submission" date="2016-11" db="EMBL/GenBank/DDBJ databases">
        <authorList>
            <person name="Jaros S."/>
            <person name="Januszkiewicz K."/>
            <person name="Wedrychowicz H."/>
        </authorList>
    </citation>
    <scope>NUCLEOTIDE SEQUENCE [LARGE SCALE GENOMIC DNA]</scope>
    <source>
        <strain evidence="3 4">DSM 44523</strain>
    </source>
</reference>
<keyword evidence="4" id="KW-1185">Reference proteome</keyword>
<dbReference type="GO" id="GO:0044550">
    <property type="term" value="P:secondary metabolite biosynthetic process"/>
    <property type="evidence" value="ECO:0007669"/>
    <property type="project" value="TreeGrafter"/>
</dbReference>
<proteinExistence type="predicted"/>
<dbReference type="InterPro" id="IPR020845">
    <property type="entry name" value="AMP-binding_CS"/>
</dbReference>
<evidence type="ECO:0000259" key="2">
    <source>
        <dbReference type="Pfam" id="PF13193"/>
    </source>
</evidence>
<dbReference type="AlphaFoldDB" id="A0A1M5F9I1"/>
<evidence type="ECO:0000313" key="3">
    <source>
        <dbReference type="EMBL" id="SHF88139.1"/>
    </source>
</evidence>
<sequence>MTLHELVVAAARRTPDALAVQDAVTALTYRELDEFADRYAAALARRGVTAGDRVLIWTAKSAATVALMQGCLRVGAVYVPLSAANPPARAERVATGCAPALRVTDTAGMARLATTDVPENEAGRWCELTSLAEEAAGLPPPAPHRGSPDDLAYVLYTSGSTGEPKGVCLSHGNALAFVRWACAELAVGPTDRLANHAEFNFDLSVFDLYAAFHAGASVHLVSSEAAYAPEQLVRLIRDRELTIWYSVPSAVALMITRGGLLAGPPPPRLRCCVVAGEPVSVEHVRQLRVAWPAVRLFNWYGPTETNVCSSYEIGPLESVPDRVIPIGRASCGDTLTLATTSEGSVGELVVSGPTVMLGYWGEPPQVGPYATGDLVRRDERGELEFVGRRDHVVKVRGHRIDIAEVESALVELDGVAEAVVVSTGQGLAARLHAVCVVRPGARAPNLLEVKRHGARRLPPYMLADAVHVVAELPRTANGKYDRPSLAKRIERGELT</sequence>
<dbReference type="InterPro" id="IPR000873">
    <property type="entry name" value="AMP-dep_synth/lig_dom"/>
</dbReference>
<name>A0A1M5F9I1_STRHI</name>